<name>A0A8X6TM32_NEPPI</name>
<organism evidence="1 2">
    <name type="scientific">Nephila pilipes</name>
    <name type="common">Giant wood spider</name>
    <name type="synonym">Nephila maculata</name>
    <dbReference type="NCBI Taxonomy" id="299642"/>
    <lineage>
        <taxon>Eukaryota</taxon>
        <taxon>Metazoa</taxon>
        <taxon>Ecdysozoa</taxon>
        <taxon>Arthropoda</taxon>
        <taxon>Chelicerata</taxon>
        <taxon>Arachnida</taxon>
        <taxon>Araneae</taxon>
        <taxon>Araneomorphae</taxon>
        <taxon>Entelegynae</taxon>
        <taxon>Araneoidea</taxon>
        <taxon>Nephilidae</taxon>
        <taxon>Nephila</taxon>
    </lineage>
</organism>
<reference evidence="1" key="1">
    <citation type="submission" date="2020-08" db="EMBL/GenBank/DDBJ databases">
        <title>Multicomponent nature underlies the extraordinary mechanical properties of spider dragline silk.</title>
        <authorList>
            <person name="Kono N."/>
            <person name="Nakamura H."/>
            <person name="Mori M."/>
            <person name="Yoshida Y."/>
            <person name="Ohtoshi R."/>
            <person name="Malay A.D."/>
            <person name="Moran D.A.P."/>
            <person name="Tomita M."/>
            <person name="Numata K."/>
            <person name="Arakawa K."/>
        </authorList>
    </citation>
    <scope>NUCLEOTIDE SEQUENCE</scope>
</reference>
<accession>A0A8X6TM32</accession>
<dbReference type="Proteomes" id="UP000887013">
    <property type="component" value="Unassembled WGS sequence"/>
</dbReference>
<evidence type="ECO:0000313" key="1">
    <source>
        <dbReference type="EMBL" id="GFT24941.1"/>
    </source>
</evidence>
<sequence length="103" mass="12161">MFIKYYPVFEELEPLYLQQNKKVQNSMNPIERRVLSSLCVERWRHEPYVGPSLKGKATRFYASSFFCDHSASISSQIHYTSLQIHRASYFRECSEKKVAFAKT</sequence>
<dbReference type="AlphaFoldDB" id="A0A8X6TM32"/>
<gene>
    <name evidence="1" type="ORF">NPIL_474051</name>
</gene>
<proteinExistence type="predicted"/>
<comment type="caution">
    <text evidence="1">The sequence shown here is derived from an EMBL/GenBank/DDBJ whole genome shotgun (WGS) entry which is preliminary data.</text>
</comment>
<protein>
    <submittedName>
        <fullName evidence="1">Uncharacterized protein</fullName>
    </submittedName>
</protein>
<evidence type="ECO:0000313" key="2">
    <source>
        <dbReference type="Proteomes" id="UP000887013"/>
    </source>
</evidence>
<dbReference type="EMBL" id="BMAW01011659">
    <property type="protein sequence ID" value="GFT24941.1"/>
    <property type="molecule type" value="Genomic_DNA"/>
</dbReference>
<keyword evidence="2" id="KW-1185">Reference proteome</keyword>